<dbReference type="PANTHER" id="PTHR13799">
    <property type="entry name" value="NGG1 INTERACTING FACTOR 3"/>
    <property type="match status" value="1"/>
</dbReference>
<dbReference type="GO" id="GO:0005737">
    <property type="term" value="C:cytoplasm"/>
    <property type="evidence" value="ECO:0007669"/>
    <property type="project" value="TreeGrafter"/>
</dbReference>
<dbReference type="Proteomes" id="UP000054422">
    <property type="component" value="Unassembled WGS sequence"/>
</dbReference>
<dbReference type="STRING" id="1498499.EP47_06925"/>
<dbReference type="OrthoDB" id="9800881at2"/>
<dbReference type="InterPro" id="IPR002678">
    <property type="entry name" value="DUF34/NIF3"/>
</dbReference>
<feature type="binding site" evidence="3">
    <location>
        <position position="220"/>
    </location>
    <ligand>
        <name>a divalent metal cation</name>
        <dbReference type="ChEBI" id="CHEBI:60240"/>
        <label>1</label>
    </ligand>
</feature>
<protein>
    <submittedName>
        <fullName evidence="4">Metal-binding protein</fullName>
    </submittedName>
</protein>
<evidence type="ECO:0000256" key="3">
    <source>
        <dbReference type="PIRSR" id="PIRSR602678-1"/>
    </source>
</evidence>
<keyword evidence="5" id="KW-1185">Reference proteome</keyword>
<dbReference type="Gene3D" id="3.40.1390.30">
    <property type="entry name" value="NIF3 (NGG1p interacting factor 3)-like"/>
    <property type="match status" value="2"/>
</dbReference>
<comment type="caution">
    <text evidence="4">The sequence shown here is derived from an EMBL/GenBank/DDBJ whole genome shotgun (WGS) entry which is preliminary data.</text>
</comment>
<dbReference type="InterPro" id="IPR036069">
    <property type="entry name" value="DUF34/NIF3_sf"/>
</dbReference>
<evidence type="ECO:0000256" key="1">
    <source>
        <dbReference type="ARBA" id="ARBA00006964"/>
    </source>
</evidence>
<reference evidence="4 5" key="1">
    <citation type="submission" date="2014-05" db="EMBL/GenBank/DDBJ databases">
        <authorList>
            <person name="Rizzardi K."/>
            <person name="Winiecka-Krusnell J."/>
            <person name="Ramliden M."/>
            <person name="Alm E."/>
            <person name="Andersson S."/>
            <person name="Byfors S."/>
        </authorList>
    </citation>
    <scope>NUCLEOTIDE SEQUENCE [LARGE SCALE GENOMIC DNA]</scope>
    <source>
        <strain evidence="4 5">LEGN</strain>
    </source>
</reference>
<dbReference type="GO" id="GO:0046872">
    <property type="term" value="F:metal ion binding"/>
    <property type="evidence" value="ECO:0007669"/>
    <property type="project" value="UniProtKB-KW"/>
</dbReference>
<feature type="binding site" evidence="3">
    <location>
        <position position="64"/>
    </location>
    <ligand>
        <name>a divalent metal cation</name>
        <dbReference type="ChEBI" id="CHEBI:60240"/>
        <label>2</label>
    </ligand>
</feature>
<feature type="binding site" evidence="3">
    <location>
        <position position="102"/>
    </location>
    <ligand>
        <name>a divalent metal cation</name>
        <dbReference type="ChEBI" id="CHEBI:60240"/>
        <label>1</label>
    </ligand>
</feature>
<evidence type="ECO:0000313" key="5">
    <source>
        <dbReference type="Proteomes" id="UP000054422"/>
    </source>
</evidence>
<name>A0A0A2SUS4_9GAMM</name>
<organism evidence="4 5">
    <name type="scientific">Legionella norrlandica</name>
    <dbReference type="NCBI Taxonomy" id="1498499"/>
    <lineage>
        <taxon>Bacteria</taxon>
        <taxon>Pseudomonadati</taxon>
        <taxon>Pseudomonadota</taxon>
        <taxon>Gammaproteobacteria</taxon>
        <taxon>Legionellales</taxon>
        <taxon>Legionellaceae</taxon>
        <taxon>Legionella</taxon>
    </lineage>
</organism>
<sequence length="252" mass="28528">MITRDELSLYLLNFLDCSQFQDYAPNGIQVEGKDCIKRICTAVSASEEVITQAIEWQADALLVHHGYFWRGENPVISGMKRQRIAKLLNHNVNLFAYHLPLDCHPELGNNASLANLLLVESIAMHKVNHTENLLWSGKLPKAMPGKQFSEFLEQKLGRHPVHIPGNENLIHSIAWCTGAAQDFIEEAYKLGVDAYLSGEVSERTYYQAMELGIQYFSCGHHATERYGIQALGIHLAHYFELEHLFIDSPNPI</sequence>
<dbReference type="Pfam" id="PF01784">
    <property type="entry name" value="DUF34_NIF3"/>
    <property type="match status" value="1"/>
</dbReference>
<dbReference type="NCBIfam" id="TIGR00486">
    <property type="entry name" value="YbgI_SA1388"/>
    <property type="match status" value="1"/>
</dbReference>
<feature type="binding site" evidence="3">
    <location>
        <position position="224"/>
    </location>
    <ligand>
        <name>a divalent metal cation</name>
        <dbReference type="ChEBI" id="CHEBI:60240"/>
        <label>1</label>
    </ligand>
</feature>
<evidence type="ECO:0000256" key="2">
    <source>
        <dbReference type="ARBA" id="ARBA00022723"/>
    </source>
</evidence>
<dbReference type="SUPFAM" id="SSF102705">
    <property type="entry name" value="NIF3 (NGG1p interacting factor 3)-like"/>
    <property type="match status" value="1"/>
</dbReference>
<keyword evidence="2 3" id="KW-0479">Metal-binding</keyword>
<comment type="similarity">
    <text evidence="1">Belongs to the GTP cyclohydrolase I type 2/NIF3 family.</text>
</comment>
<accession>A0A0A2SUS4</accession>
<dbReference type="PANTHER" id="PTHR13799:SF14">
    <property type="entry name" value="GTP CYCLOHYDROLASE 1 TYPE 2 HOMOLOG"/>
    <property type="match status" value="1"/>
</dbReference>
<feature type="binding site" evidence="3">
    <location>
        <position position="65"/>
    </location>
    <ligand>
        <name>a divalent metal cation</name>
        <dbReference type="ChEBI" id="CHEBI:60240"/>
        <label>1</label>
    </ligand>
</feature>
<dbReference type="EMBL" id="JNCF01000023">
    <property type="protein sequence ID" value="KGP63204.1"/>
    <property type="molecule type" value="Genomic_DNA"/>
</dbReference>
<evidence type="ECO:0000313" key="4">
    <source>
        <dbReference type="EMBL" id="KGP63204.1"/>
    </source>
</evidence>
<gene>
    <name evidence="4" type="ORF">EP47_06925</name>
</gene>
<dbReference type="AlphaFoldDB" id="A0A0A2SUS4"/>
<dbReference type="RefSeq" id="WP_081964896.1">
    <property type="nucleotide sequence ID" value="NZ_JNCF01000023.1"/>
</dbReference>
<proteinExistence type="inferred from homology"/>